<comment type="caution">
    <text evidence="2">The sequence shown here is derived from an EMBL/GenBank/DDBJ whole genome shotgun (WGS) entry which is preliminary data.</text>
</comment>
<evidence type="ECO:0000313" key="2">
    <source>
        <dbReference type="EMBL" id="OHY94367.1"/>
    </source>
</evidence>
<gene>
    <name evidence="2" type="ORF">BI375_16625</name>
</gene>
<proteinExistence type="predicted"/>
<accession>A0ABX3DAC9</accession>
<reference evidence="2 3" key="1">
    <citation type="submission" date="2016-09" db="EMBL/GenBank/DDBJ databases">
        <title>Isolation, identification and antibiotic sensitivity analysis of bacterial pathogen from juvenile Hippocampus erectus with tail-rotted disease.</title>
        <authorList>
            <person name="Yang Q."/>
        </authorList>
    </citation>
    <scope>NUCLEOTIDE SEQUENCE [LARGE SCALE GENOMIC DNA]</scope>
    <source>
        <strain evidence="2 3">HM-10</strain>
    </source>
</reference>
<keyword evidence="3" id="KW-1185">Reference proteome</keyword>
<evidence type="ECO:0000259" key="1">
    <source>
        <dbReference type="Pfam" id="PF07791"/>
    </source>
</evidence>
<dbReference type="Proteomes" id="UP000180133">
    <property type="component" value="Unassembled WGS sequence"/>
</dbReference>
<dbReference type="InterPro" id="IPR012433">
    <property type="entry name" value="Imm11"/>
</dbReference>
<dbReference type="EMBL" id="MKFT01000006">
    <property type="protein sequence ID" value="OHY94367.1"/>
    <property type="molecule type" value="Genomic_DNA"/>
</dbReference>
<protein>
    <recommendedName>
        <fullName evidence="1">Immunity MXAN-0049 protein domain-containing protein</fullName>
    </recommendedName>
</protein>
<feature type="domain" description="Immunity MXAN-0049 protein" evidence="1">
    <location>
        <begin position="54"/>
        <end position="177"/>
    </location>
</feature>
<name>A0ABX3DAC9_9VIBR</name>
<dbReference type="Pfam" id="PF07791">
    <property type="entry name" value="Imm11"/>
    <property type="match status" value="1"/>
</dbReference>
<organism evidence="2 3">
    <name type="scientific">Vibrio rotiferianus</name>
    <dbReference type="NCBI Taxonomy" id="190895"/>
    <lineage>
        <taxon>Bacteria</taxon>
        <taxon>Pseudomonadati</taxon>
        <taxon>Pseudomonadota</taxon>
        <taxon>Gammaproteobacteria</taxon>
        <taxon>Vibrionales</taxon>
        <taxon>Vibrionaceae</taxon>
        <taxon>Vibrio</taxon>
    </lineage>
</organism>
<sequence length="179" mass="20844">MYYILTEFYYKDIYFSYSDRNEVDYVDAQQGKVAENKELLYEIEEIDGKIGCYDILPTLGLQLVSKNFVEKFRCLLGKEIVTFPACIIDNKGNVNRNFLAIHVVNCYECIDLNKSNIKYKTYRSGTKSMRIVDLYLDSEKVGASSIFRLKEKNGYTIVTKEFKDKCGSFNGLHFQEINF</sequence>
<evidence type="ECO:0000313" key="3">
    <source>
        <dbReference type="Proteomes" id="UP000180133"/>
    </source>
</evidence>